<evidence type="ECO:0000256" key="15">
    <source>
        <dbReference type="RuleBase" id="RU000461"/>
    </source>
</evidence>
<evidence type="ECO:0000313" key="17">
    <source>
        <dbReference type="RefSeq" id="XP_011638416.1"/>
    </source>
</evidence>
<protein>
    <submittedName>
        <fullName evidence="17">Cytochrome P450 4C1-like</fullName>
    </submittedName>
</protein>
<keyword evidence="12 15" id="KW-0503">Monooxygenase</keyword>
<evidence type="ECO:0000256" key="6">
    <source>
        <dbReference type="ARBA" id="ARBA00022617"/>
    </source>
</evidence>
<evidence type="ECO:0000256" key="13">
    <source>
        <dbReference type="ARBA" id="ARBA00023136"/>
    </source>
</evidence>
<reference evidence="17" key="1">
    <citation type="submission" date="2025-08" db="UniProtKB">
        <authorList>
            <consortium name="RefSeq"/>
        </authorList>
    </citation>
    <scope>IDENTIFICATION</scope>
</reference>
<evidence type="ECO:0000256" key="9">
    <source>
        <dbReference type="ARBA" id="ARBA00022848"/>
    </source>
</evidence>
<dbReference type="SUPFAM" id="SSF48264">
    <property type="entry name" value="Cytochrome P450"/>
    <property type="match status" value="1"/>
</dbReference>
<keyword evidence="8" id="KW-0256">Endoplasmic reticulum</keyword>
<evidence type="ECO:0000256" key="5">
    <source>
        <dbReference type="ARBA" id="ARBA00010617"/>
    </source>
</evidence>
<keyword evidence="6 14" id="KW-0349">Heme</keyword>
<dbReference type="AlphaFoldDB" id="A0A6I9X276"/>
<comment type="similarity">
    <text evidence="5 15">Belongs to the cytochrome P450 family.</text>
</comment>
<gene>
    <name evidence="17" type="primary">LOC105428055</name>
</gene>
<evidence type="ECO:0000256" key="2">
    <source>
        <dbReference type="ARBA" id="ARBA00003690"/>
    </source>
</evidence>
<dbReference type="GO" id="GO:0020037">
    <property type="term" value="F:heme binding"/>
    <property type="evidence" value="ECO:0007669"/>
    <property type="project" value="InterPro"/>
</dbReference>
<comment type="function">
    <text evidence="2">May be involved in the metabolism of insect hormones and in the breakdown of synthetic insecticides.</text>
</comment>
<dbReference type="GO" id="GO:0005789">
    <property type="term" value="C:endoplasmic reticulum membrane"/>
    <property type="evidence" value="ECO:0007669"/>
    <property type="project" value="UniProtKB-SubCell"/>
</dbReference>
<evidence type="ECO:0000256" key="4">
    <source>
        <dbReference type="ARBA" id="ARBA00004406"/>
    </source>
</evidence>
<dbReference type="InterPro" id="IPR002401">
    <property type="entry name" value="Cyt_P450_E_grp-I"/>
</dbReference>
<keyword evidence="16" id="KW-1185">Reference proteome</keyword>
<dbReference type="RefSeq" id="XP_011638416.1">
    <property type="nucleotide sequence ID" value="XM_011640114.1"/>
</dbReference>
<dbReference type="CDD" id="cd20628">
    <property type="entry name" value="CYP4"/>
    <property type="match status" value="1"/>
</dbReference>
<keyword evidence="11 14" id="KW-0408">Iron</keyword>
<dbReference type="Gene3D" id="1.10.630.10">
    <property type="entry name" value="Cytochrome P450"/>
    <property type="match status" value="1"/>
</dbReference>
<accession>A0A6I9X276</accession>
<sequence length="512" mass="60115">MIIILLLLIFTLLIYNFYIYYGRDGRLINRIPGPSSYSIVKKFLQSSQQNIWKLHVIIFDQYYPIFKIWFFFRPVVCIRHPDDIEIILKKHIEKSFIYNVLHPWFSTSLLTSGGAKWQSRRKIINPTFHFVILQQFVENVFNKQSKDMVNSLKNMGDPIVKDLMLFVSEYTLNTICDAGTSTSLRKYFDSLQQQYRHAVDKMFEFVIYRGLRPWLYHDWIFALTSKSRQQRRFLKIINGFSQKIIAERKLYHEQINGQYMKTCDKVALAEENNSETIIIKKKQLAVLDFLIAASRESYLTDSDIQGEINTFIAAGYDTTAMTICFTLLLLAEHKDIQDRVREEVNTVMRESEEKFTMQSLLKLSYLERCIKEALRLYPIAYFISRVTSEDVKLQSYLVPVGTTVIISIHGVQRDPNYWPNPEIFDPDRFLPENIRNQHPCAYLPFSGGPRNCIGQRFALLEMKSMIASVIYNFHLEPIENLKDIQLNGDMLMRPANPLRLKFIPITKTHIDI</sequence>
<dbReference type="GO" id="GO:0005506">
    <property type="term" value="F:iron ion binding"/>
    <property type="evidence" value="ECO:0007669"/>
    <property type="project" value="InterPro"/>
</dbReference>
<dbReference type="PANTHER" id="PTHR24291">
    <property type="entry name" value="CYTOCHROME P450 FAMILY 4"/>
    <property type="match status" value="1"/>
</dbReference>
<dbReference type="GeneID" id="105428055"/>
<dbReference type="Proteomes" id="UP000504615">
    <property type="component" value="Unplaced"/>
</dbReference>
<keyword evidence="7 14" id="KW-0479">Metal-binding</keyword>
<evidence type="ECO:0000256" key="8">
    <source>
        <dbReference type="ARBA" id="ARBA00022824"/>
    </source>
</evidence>
<evidence type="ECO:0000256" key="1">
    <source>
        <dbReference type="ARBA" id="ARBA00001971"/>
    </source>
</evidence>
<feature type="binding site" description="axial binding residue" evidence="14">
    <location>
        <position position="452"/>
    </location>
    <ligand>
        <name>heme</name>
        <dbReference type="ChEBI" id="CHEBI:30413"/>
    </ligand>
    <ligandPart>
        <name>Fe</name>
        <dbReference type="ChEBI" id="CHEBI:18248"/>
    </ligandPart>
</feature>
<evidence type="ECO:0000256" key="10">
    <source>
        <dbReference type="ARBA" id="ARBA00023002"/>
    </source>
</evidence>
<dbReference type="GO" id="GO:0016705">
    <property type="term" value="F:oxidoreductase activity, acting on paired donors, with incorporation or reduction of molecular oxygen"/>
    <property type="evidence" value="ECO:0007669"/>
    <property type="project" value="InterPro"/>
</dbReference>
<evidence type="ECO:0000256" key="3">
    <source>
        <dbReference type="ARBA" id="ARBA00004174"/>
    </source>
</evidence>
<comment type="cofactor">
    <cofactor evidence="1 14">
        <name>heme</name>
        <dbReference type="ChEBI" id="CHEBI:30413"/>
    </cofactor>
</comment>
<keyword evidence="13" id="KW-0472">Membrane</keyword>
<dbReference type="KEGG" id="pbar:105428055"/>
<dbReference type="InterPro" id="IPR050196">
    <property type="entry name" value="Cytochrome_P450_Monoox"/>
</dbReference>
<evidence type="ECO:0000256" key="7">
    <source>
        <dbReference type="ARBA" id="ARBA00022723"/>
    </source>
</evidence>
<dbReference type="InterPro" id="IPR017972">
    <property type="entry name" value="Cyt_P450_CS"/>
</dbReference>
<name>A0A6I9X276_9HYME</name>
<dbReference type="PRINTS" id="PR00385">
    <property type="entry name" value="P450"/>
</dbReference>
<dbReference type="Pfam" id="PF00067">
    <property type="entry name" value="p450"/>
    <property type="match status" value="1"/>
</dbReference>
<dbReference type="OrthoDB" id="1470350at2759"/>
<dbReference type="GO" id="GO:0004497">
    <property type="term" value="F:monooxygenase activity"/>
    <property type="evidence" value="ECO:0007669"/>
    <property type="project" value="UniProtKB-KW"/>
</dbReference>
<proteinExistence type="inferred from homology"/>
<evidence type="ECO:0000256" key="11">
    <source>
        <dbReference type="ARBA" id="ARBA00023004"/>
    </source>
</evidence>
<evidence type="ECO:0000256" key="12">
    <source>
        <dbReference type="ARBA" id="ARBA00023033"/>
    </source>
</evidence>
<keyword evidence="9" id="KW-0492">Microsome</keyword>
<keyword evidence="10 15" id="KW-0560">Oxidoreductase</keyword>
<evidence type="ECO:0000313" key="16">
    <source>
        <dbReference type="Proteomes" id="UP000504615"/>
    </source>
</evidence>
<evidence type="ECO:0000256" key="14">
    <source>
        <dbReference type="PIRSR" id="PIRSR602401-1"/>
    </source>
</evidence>
<dbReference type="InterPro" id="IPR036396">
    <property type="entry name" value="Cyt_P450_sf"/>
</dbReference>
<dbReference type="PRINTS" id="PR00463">
    <property type="entry name" value="EP450I"/>
</dbReference>
<comment type="subcellular location">
    <subcellularLocation>
        <location evidence="4">Endoplasmic reticulum membrane</location>
        <topology evidence="4">Peripheral membrane protein</topology>
    </subcellularLocation>
    <subcellularLocation>
        <location evidence="3">Microsome membrane</location>
        <topology evidence="3">Peripheral membrane protein</topology>
    </subcellularLocation>
</comment>
<dbReference type="InterPro" id="IPR001128">
    <property type="entry name" value="Cyt_P450"/>
</dbReference>
<dbReference type="PROSITE" id="PS00086">
    <property type="entry name" value="CYTOCHROME_P450"/>
    <property type="match status" value="1"/>
</dbReference>
<organism evidence="16 17">
    <name type="scientific">Pogonomyrmex barbatus</name>
    <name type="common">red harvester ant</name>
    <dbReference type="NCBI Taxonomy" id="144034"/>
    <lineage>
        <taxon>Eukaryota</taxon>
        <taxon>Metazoa</taxon>
        <taxon>Ecdysozoa</taxon>
        <taxon>Arthropoda</taxon>
        <taxon>Hexapoda</taxon>
        <taxon>Insecta</taxon>
        <taxon>Pterygota</taxon>
        <taxon>Neoptera</taxon>
        <taxon>Endopterygota</taxon>
        <taxon>Hymenoptera</taxon>
        <taxon>Apocrita</taxon>
        <taxon>Aculeata</taxon>
        <taxon>Formicoidea</taxon>
        <taxon>Formicidae</taxon>
        <taxon>Myrmicinae</taxon>
        <taxon>Pogonomyrmex</taxon>
    </lineage>
</organism>
<dbReference type="PANTHER" id="PTHR24291:SF189">
    <property type="entry name" value="CYTOCHROME P450 4C3-RELATED"/>
    <property type="match status" value="1"/>
</dbReference>